<proteinExistence type="predicted"/>
<dbReference type="EMBL" id="CAJNJA010091841">
    <property type="protein sequence ID" value="CAE7940618.1"/>
    <property type="molecule type" value="Genomic_DNA"/>
</dbReference>
<keyword evidence="3" id="KW-1185">Reference proteome</keyword>
<evidence type="ECO:0000256" key="1">
    <source>
        <dbReference type="SAM" id="MobiDB-lite"/>
    </source>
</evidence>
<protein>
    <submittedName>
        <fullName evidence="2">Uncharacterized protein</fullName>
    </submittedName>
</protein>
<sequence>MKGLDSTRSEHRPLAALISDISEQKEREQGGQPSPTNKRSPRLGEQAMVSGDSVSDGWTPLLKQVSSSKPSFHFDRTESPERT</sequence>
<dbReference type="OrthoDB" id="10406868at2759"/>
<feature type="compositionally biased region" description="Basic and acidic residues" evidence="1">
    <location>
        <begin position="1"/>
        <end position="13"/>
    </location>
</feature>
<gene>
    <name evidence="2" type="ORF">SNEC2469_LOCUS33957</name>
</gene>
<name>A0A813CA09_9DINO</name>
<accession>A0A813CA09</accession>
<reference evidence="2" key="1">
    <citation type="submission" date="2021-02" db="EMBL/GenBank/DDBJ databases">
        <authorList>
            <person name="Dougan E. K."/>
            <person name="Rhodes N."/>
            <person name="Thang M."/>
            <person name="Chan C."/>
        </authorList>
    </citation>
    <scope>NUCLEOTIDE SEQUENCE</scope>
</reference>
<feature type="compositionally biased region" description="Basic and acidic residues" evidence="1">
    <location>
        <begin position="72"/>
        <end position="83"/>
    </location>
</feature>
<organism evidence="2 3">
    <name type="scientific">Symbiodinium necroappetens</name>
    <dbReference type="NCBI Taxonomy" id="1628268"/>
    <lineage>
        <taxon>Eukaryota</taxon>
        <taxon>Sar</taxon>
        <taxon>Alveolata</taxon>
        <taxon>Dinophyceae</taxon>
        <taxon>Suessiales</taxon>
        <taxon>Symbiodiniaceae</taxon>
        <taxon>Symbiodinium</taxon>
    </lineage>
</organism>
<dbReference type="AlphaFoldDB" id="A0A813CA09"/>
<dbReference type="Proteomes" id="UP000601435">
    <property type="component" value="Unassembled WGS sequence"/>
</dbReference>
<feature type="region of interest" description="Disordered" evidence="1">
    <location>
        <begin position="1"/>
        <end position="83"/>
    </location>
</feature>
<comment type="caution">
    <text evidence="2">The sequence shown here is derived from an EMBL/GenBank/DDBJ whole genome shotgun (WGS) entry which is preliminary data.</text>
</comment>
<evidence type="ECO:0000313" key="2">
    <source>
        <dbReference type="EMBL" id="CAE7940618.1"/>
    </source>
</evidence>
<evidence type="ECO:0000313" key="3">
    <source>
        <dbReference type="Proteomes" id="UP000601435"/>
    </source>
</evidence>